<evidence type="ECO:0000256" key="3">
    <source>
        <dbReference type="ARBA" id="ARBA00022737"/>
    </source>
</evidence>
<reference evidence="9 10" key="1">
    <citation type="journal article" date="2020" name="bioRxiv">
        <title>Sequence and annotation of 42 cannabis genomes reveals extensive copy number variation in cannabinoid synthesis and pathogen resistance genes.</title>
        <authorList>
            <person name="Mckernan K.J."/>
            <person name="Helbert Y."/>
            <person name="Kane L.T."/>
            <person name="Ebling H."/>
            <person name="Zhang L."/>
            <person name="Liu B."/>
            <person name="Eaton Z."/>
            <person name="Mclaughlin S."/>
            <person name="Kingan S."/>
            <person name="Baybayan P."/>
            <person name="Concepcion G."/>
            <person name="Jordan M."/>
            <person name="Riva A."/>
            <person name="Barbazuk W."/>
            <person name="Harkins T."/>
        </authorList>
    </citation>
    <scope>NUCLEOTIDE SEQUENCE [LARGE SCALE GENOMIC DNA]</scope>
    <source>
        <strain evidence="10">cv. Jamaican Lion 4</strain>
        <tissue evidence="9">Leaf</tissue>
    </source>
</reference>
<dbReference type="EMBL" id="JAATIQ010000154">
    <property type="protein sequence ID" value="KAF4376375.1"/>
    <property type="molecule type" value="Genomic_DNA"/>
</dbReference>
<feature type="transmembrane region" description="Helical" evidence="7">
    <location>
        <begin position="47"/>
        <end position="70"/>
    </location>
</feature>
<feature type="domain" description="PGG" evidence="8">
    <location>
        <begin position="3"/>
        <end position="107"/>
    </location>
</feature>
<evidence type="ECO:0000313" key="10">
    <source>
        <dbReference type="Proteomes" id="UP000583929"/>
    </source>
</evidence>
<gene>
    <name evidence="9" type="ORF">G4B88_000063</name>
</gene>
<protein>
    <recommendedName>
        <fullName evidence="8">PGG domain-containing protein</fullName>
    </recommendedName>
</protein>
<dbReference type="Pfam" id="PF13962">
    <property type="entry name" value="PGG"/>
    <property type="match status" value="1"/>
</dbReference>
<evidence type="ECO:0000256" key="6">
    <source>
        <dbReference type="ARBA" id="ARBA00023136"/>
    </source>
</evidence>
<name>A0A7J6G077_CANSA</name>
<evidence type="ECO:0000256" key="2">
    <source>
        <dbReference type="ARBA" id="ARBA00022692"/>
    </source>
</evidence>
<evidence type="ECO:0000256" key="5">
    <source>
        <dbReference type="ARBA" id="ARBA00023043"/>
    </source>
</evidence>
<comment type="caution">
    <text evidence="9">The sequence shown here is derived from an EMBL/GenBank/DDBJ whole genome shotgun (WGS) entry which is preliminary data.</text>
</comment>
<keyword evidence="5" id="KW-0040">ANK repeat</keyword>
<evidence type="ECO:0000313" key="9">
    <source>
        <dbReference type="EMBL" id="KAF4376375.1"/>
    </source>
</evidence>
<feature type="transmembrane region" description="Helical" evidence="7">
    <location>
        <begin position="82"/>
        <end position="110"/>
    </location>
</feature>
<dbReference type="Proteomes" id="UP000583929">
    <property type="component" value="Unassembled WGS sequence"/>
</dbReference>
<keyword evidence="3" id="KW-0677">Repeat</keyword>
<comment type="subcellular location">
    <subcellularLocation>
        <location evidence="1">Membrane</location>
        <topology evidence="1">Multi-pass membrane protein</topology>
    </subcellularLocation>
</comment>
<keyword evidence="2 7" id="KW-0812">Transmembrane</keyword>
<evidence type="ECO:0000256" key="1">
    <source>
        <dbReference type="ARBA" id="ARBA00004141"/>
    </source>
</evidence>
<accession>A0A7J6G077</accession>
<keyword evidence="6 7" id="KW-0472">Membrane</keyword>
<feature type="transmembrane region" description="Helical" evidence="7">
    <location>
        <begin position="7"/>
        <end position="27"/>
    </location>
</feature>
<feature type="transmembrane region" description="Helical" evidence="7">
    <location>
        <begin position="122"/>
        <end position="143"/>
    </location>
</feature>
<dbReference type="InterPro" id="IPR026961">
    <property type="entry name" value="PGG_dom"/>
</dbReference>
<keyword evidence="4 7" id="KW-1133">Transmembrane helix</keyword>
<organism evidence="9 10">
    <name type="scientific">Cannabis sativa</name>
    <name type="common">Hemp</name>
    <name type="synonym">Marijuana</name>
    <dbReference type="NCBI Taxonomy" id="3483"/>
    <lineage>
        <taxon>Eukaryota</taxon>
        <taxon>Viridiplantae</taxon>
        <taxon>Streptophyta</taxon>
        <taxon>Embryophyta</taxon>
        <taxon>Tracheophyta</taxon>
        <taxon>Spermatophyta</taxon>
        <taxon>Magnoliopsida</taxon>
        <taxon>eudicotyledons</taxon>
        <taxon>Gunneridae</taxon>
        <taxon>Pentapetalae</taxon>
        <taxon>rosids</taxon>
        <taxon>fabids</taxon>
        <taxon>Rosales</taxon>
        <taxon>Cannabaceae</taxon>
        <taxon>Cannabis</taxon>
    </lineage>
</organism>
<dbReference type="PANTHER" id="PTHR24186:SF50">
    <property type="entry name" value="ANKYRIN REPEAT-CONTAINING PROTEIN ITN1-LIKE ISOFORM X1"/>
    <property type="match status" value="1"/>
</dbReference>
<evidence type="ECO:0000256" key="4">
    <source>
        <dbReference type="ARBA" id="ARBA00022989"/>
    </source>
</evidence>
<dbReference type="AlphaFoldDB" id="A0A7J6G077"/>
<evidence type="ECO:0000256" key="7">
    <source>
        <dbReference type="SAM" id="Phobius"/>
    </source>
</evidence>
<sequence length="169" mass="19084">MLEVNLLVATIIASITFAAAVSMPGGYDDNKPYNGMPNLREKTKFKWFLVLDSAAFGSAAASMIIHFLLVSASKLFGRIVFYPFRIIMALTYFSIVSTFFAFLTVIVSVLDEQASYSESLPALWAACSSFLIPFIISVISFVFRFHRYNYYVMSTRIYIKSMLTRIINV</sequence>
<proteinExistence type="predicted"/>
<evidence type="ECO:0000259" key="8">
    <source>
        <dbReference type="Pfam" id="PF13962"/>
    </source>
</evidence>
<keyword evidence="10" id="KW-1185">Reference proteome</keyword>
<dbReference type="PANTHER" id="PTHR24186">
    <property type="entry name" value="PROTEIN PHOSPHATASE 1 REGULATORY SUBUNIT"/>
    <property type="match status" value="1"/>
</dbReference>
<dbReference type="GO" id="GO:0005886">
    <property type="term" value="C:plasma membrane"/>
    <property type="evidence" value="ECO:0007669"/>
    <property type="project" value="TreeGrafter"/>
</dbReference>